<dbReference type="Gene3D" id="3.10.290.10">
    <property type="entry name" value="RNA-binding S4 domain"/>
    <property type="match status" value="1"/>
</dbReference>
<evidence type="ECO:0000256" key="4">
    <source>
        <dbReference type="PIRNR" id="PIRNR016821"/>
    </source>
</evidence>
<proteinExistence type="inferred from homology"/>
<evidence type="ECO:0000256" key="5">
    <source>
        <dbReference type="SAM" id="MobiDB-lite"/>
    </source>
</evidence>
<dbReference type="CDD" id="cd00165">
    <property type="entry name" value="S4"/>
    <property type="match status" value="1"/>
</dbReference>
<dbReference type="Proteomes" id="UP000000647">
    <property type="component" value="Chromosome"/>
</dbReference>
<keyword evidence="7" id="KW-0346">Stress response</keyword>
<protein>
    <recommendedName>
        <fullName evidence="4">Heat shock protein 15</fullName>
    </recommendedName>
</protein>
<evidence type="ECO:0000256" key="2">
    <source>
        <dbReference type="ARBA" id="ARBA00022884"/>
    </source>
</evidence>
<gene>
    <name evidence="7" type="ordered locus">Hhal_0464</name>
</gene>
<dbReference type="Pfam" id="PF01479">
    <property type="entry name" value="S4"/>
    <property type="match status" value="1"/>
</dbReference>
<evidence type="ECO:0000256" key="3">
    <source>
        <dbReference type="ARBA" id="ARBA00023125"/>
    </source>
</evidence>
<dbReference type="eggNOG" id="COG1188">
    <property type="taxonomic scope" value="Bacteria"/>
</dbReference>
<dbReference type="PROSITE" id="PS50889">
    <property type="entry name" value="S4"/>
    <property type="match status" value="1"/>
</dbReference>
<comment type="similarity">
    <text evidence="1 4">Belongs to the HSP15 family.</text>
</comment>
<keyword evidence="8" id="KW-1185">Reference proteome</keyword>
<organism evidence="7 8">
    <name type="scientific">Halorhodospira halophila (strain DSM 244 / SL1)</name>
    <name type="common">Ectothiorhodospira halophila (strain DSM 244 / SL1)</name>
    <dbReference type="NCBI Taxonomy" id="349124"/>
    <lineage>
        <taxon>Bacteria</taxon>
        <taxon>Pseudomonadati</taxon>
        <taxon>Pseudomonadota</taxon>
        <taxon>Gammaproteobacteria</taxon>
        <taxon>Chromatiales</taxon>
        <taxon>Ectothiorhodospiraceae</taxon>
        <taxon>Halorhodospira</taxon>
    </lineage>
</organism>
<dbReference type="PIRSF" id="PIRSF016821">
    <property type="entry name" value="HSP15"/>
    <property type="match status" value="1"/>
</dbReference>
<reference evidence="7 8" key="2">
    <citation type="journal article" date="2013" name="Stand. Genomic Sci.">
        <title>Complete genome sequence of Halorhodospira halophila SL1.</title>
        <authorList>
            <person name="Challacombe J.F."/>
            <person name="Majid S."/>
            <person name="Deole R."/>
            <person name="Brettin T.S."/>
            <person name="Bruce D."/>
            <person name="Delano S.F."/>
            <person name="Detter J.C."/>
            <person name="Gleasner C.D."/>
            <person name="Han C.S."/>
            <person name="Misra M."/>
            <person name="Reitenga K.G."/>
            <person name="Mikhailova N."/>
            <person name="Woyke T."/>
            <person name="Pitluck S."/>
            <person name="Nolan M."/>
            <person name="Land M.L."/>
            <person name="Saunders E."/>
            <person name="Tapia R."/>
            <person name="Lapidus A."/>
            <person name="Ivanova N."/>
            <person name="Hoff W.D."/>
        </authorList>
    </citation>
    <scope>NUCLEOTIDE SEQUENCE [LARGE SCALE GENOMIC DNA]</scope>
    <source>
        <strain evidence="8">DSM 244 / SL1</strain>
    </source>
</reference>
<dbReference type="SMART" id="SM00363">
    <property type="entry name" value="S4"/>
    <property type="match status" value="1"/>
</dbReference>
<dbReference type="GO" id="GO:0034605">
    <property type="term" value="P:cellular response to heat"/>
    <property type="evidence" value="ECO:0007669"/>
    <property type="project" value="InterPro"/>
</dbReference>
<accession>A1WU90</accession>
<dbReference type="KEGG" id="hha:Hhal_0464"/>
<dbReference type="InterPro" id="IPR025708">
    <property type="entry name" value="HSP15"/>
</dbReference>
<dbReference type="RefSeq" id="WP_011813275.1">
    <property type="nucleotide sequence ID" value="NC_008789.1"/>
</dbReference>
<evidence type="ECO:0000313" key="7">
    <source>
        <dbReference type="EMBL" id="ABM61252.1"/>
    </source>
</evidence>
<feature type="compositionally biased region" description="Basic residues" evidence="5">
    <location>
        <begin position="119"/>
        <end position="130"/>
    </location>
</feature>
<feature type="compositionally biased region" description="Low complexity" evidence="5">
    <location>
        <begin position="95"/>
        <end position="110"/>
    </location>
</feature>
<dbReference type="InterPro" id="IPR036986">
    <property type="entry name" value="S4_RNA-bd_sf"/>
</dbReference>
<dbReference type="AlphaFoldDB" id="A1WU90"/>
<dbReference type="STRING" id="349124.Hhal_0464"/>
<dbReference type="GO" id="GO:0003727">
    <property type="term" value="F:single-stranded RNA binding"/>
    <property type="evidence" value="ECO:0007669"/>
    <property type="project" value="InterPro"/>
</dbReference>
<dbReference type="HOGENOM" id="CLU_101003_2_1_6"/>
<evidence type="ECO:0000313" key="8">
    <source>
        <dbReference type="Proteomes" id="UP000000647"/>
    </source>
</evidence>
<sequence length="130" mass="14698">MSDGSASVRLDRWLWAARFFKTRRLAVEAVQGGKVDVGGGKAKPSRAVRPGDRLTITKAQQRFEVIVRDVAEERGPAKVAETLYEETEASRQRRQQQAEQRRAAAASMPRPSHRPDRRERRRLSAFKKGG</sequence>
<dbReference type="OrthoDB" id="9797176at2"/>
<feature type="region of interest" description="Disordered" evidence="5">
    <location>
        <begin position="82"/>
        <end position="130"/>
    </location>
</feature>
<evidence type="ECO:0000256" key="1">
    <source>
        <dbReference type="ARBA" id="ARBA00008396"/>
    </source>
</evidence>
<keyword evidence="2 4" id="KW-0694">RNA-binding</keyword>
<evidence type="ECO:0000259" key="6">
    <source>
        <dbReference type="SMART" id="SM00363"/>
    </source>
</evidence>
<keyword evidence="3 4" id="KW-0238">DNA-binding</keyword>
<dbReference type="SUPFAM" id="SSF55174">
    <property type="entry name" value="Alpha-L RNA-binding motif"/>
    <property type="match status" value="1"/>
</dbReference>
<reference evidence="8" key="1">
    <citation type="submission" date="2006-12" db="EMBL/GenBank/DDBJ databases">
        <title>Complete sequence of Halorhodospira halophila SL1.</title>
        <authorList>
            <consortium name="US DOE Joint Genome Institute"/>
            <person name="Copeland A."/>
            <person name="Lucas S."/>
            <person name="Lapidus A."/>
            <person name="Barry K."/>
            <person name="Detter J.C."/>
            <person name="Glavina del Rio T."/>
            <person name="Hammon N."/>
            <person name="Israni S."/>
            <person name="Dalin E."/>
            <person name="Tice H."/>
            <person name="Pitluck S."/>
            <person name="Saunders E."/>
            <person name="Brettin T."/>
            <person name="Bruce D."/>
            <person name="Han C."/>
            <person name="Tapia R."/>
            <person name="Schmutz J."/>
            <person name="Larimer F."/>
            <person name="Land M."/>
            <person name="Hauser L."/>
            <person name="Kyrpides N."/>
            <person name="Mikhailova N."/>
            <person name="Hoff W."/>
            <person name="Richardson P."/>
        </authorList>
    </citation>
    <scope>NUCLEOTIDE SEQUENCE [LARGE SCALE GENOMIC DNA]</scope>
    <source>
        <strain evidence="8">DSM 244 / SL1</strain>
    </source>
</reference>
<dbReference type="GO" id="GO:0003677">
    <property type="term" value="F:DNA binding"/>
    <property type="evidence" value="ECO:0007669"/>
    <property type="project" value="UniProtKB-KW"/>
</dbReference>
<dbReference type="InterPro" id="IPR002942">
    <property type="entry name" value="S4_RNA-bd"/>
</dbReference>
<dbReference type="GO" id="GO:0043023">
    <property type="term" value="F:ribosomal large subunit binding"/>
    <property type="evidence" value="ECO:0007669"/>
    <property type="project" value="InterPro"/>
</dbReference>
<feature type="domain" description="RNA-binding S4" evidence="6">
    <location>
        <begin position="8"/>
        <end position="76"/>
    </location>
</feature>
<name>A1WU90_HALHL</name>
<dbReference type="EMBL" id="CP000544">
    <property type="protein sequence ID" value="ABM61252.1"/>
    <property type="molecule type" value="Genomic_DNA"/>
</dbReference>